<proteinExistence type="predicted"/>
<feature type="region of interest" description="Disordered" evidence="1">
    <location>
        <begin position="49"/>
        <end position="79"/>
    </location>
</feature>
<comment type="caution">
    <text evidence="2">The sequence shown here is derived from an EMBL/GenBank/DDBJ whole genome shotgun (WGS) entry which is preliminary data.</text>
</comment>
<evidence type="ECO:0000256" key="1">
    <source>
        <dbReference type="SAM" id="MobiDB-lite"/>
    </source>
</evidence>
<dbReference type="OrthoDB" id="248495at2759"/>
<accession>A0A8X8AUS8</accession>
<sequence>MEAPLPIYKQLQWGIRQSRTSRAEKNKENNSSPGKWAAFKKLIVRTAASSASSFEEVEKKKSESISSSSDVLPYTKATR</sequence>
<protein>
    <submittedName>
        <fullName evidence="2">Uncharacterized protein</fullName>
    </submittedName>
</protein>
<gene>
    <name evidence="2" type="ORF">Bca52824_022714</name>
</gene>
<dbReference type="EMBL" id="JAAMPC010000005">
    <property type="protein sequence ID" value="KAG2311157.1"/>
    <property type="molecule type" value="Genomic_DNA"/>
</dbReference>
<evidence type="ECO:0000313" key="2">
    <source>
        <dbReference type="EMBL" id="KAG2311157.1"/>
    </source>
</evidence>
<evidence type="ECO:0000313" key="3">
    <source>
        <dbReference type="Proteomes" id="UP000886595"/>
    </source>
</evidence>
<reference evidence="2 3" key="1">
    <citation type="submission" date="2020-02" db="EMBL/GenBank/DDBJ databases">
        <authorList>
            <person name="Ma Q."/>
            <person name="Huang Y."/>
            <person name="Song X."/>
            <person name="Pei D."/>
        </authorList>
    </citation>
    <scope>NUCLEOTIDE SEQUENCE [LARGE SCALE GENOMIC DNA]</scope>
    <source>
        <strain evidence="2">Sxm20200214</strain>
        <tissue evidence="2">Leaf</tissue>
    </source>
</reference>
<name>A0A8X8AUS8_BRACI</name>
<dbReference type="Proteomes" id="UP000886595">
    <property type="component" value="Unassembled WGS sequence"/>
</dbReference>
<organism evidence="2 3">
    <name type="scientific">Brassica carinata</name>
    <name type="common">Ethiopian mustard</name>
    <name type="synonym">Abyssinian cabbage</name>
    <dbReference type="NCBI Taxonomy" id="52824"/>
    <lineage>
        <taxon>Eukaryota</taxon>
        <taxon>Viridiplantae</taxon>
        <taxon>Streptophyta</taxon>
        <taxon>Embryophyta</taxon>
        <taxon>Tracheophyta</taxon>
        <taxon>Spermatophyta</taxon>
        <taxon>Magnoliopsida</taxon>
        <taxon>eudicotyledons</taxon>
        <taxon>Gunneridae</taxon>
        <taxon>Pentapetalae</taxon>
        <taxon>rosids</taxon>
        <taxon>malvids</taxon>
        <taxon>Brassicales</taxon>
        <taxon>Brassicaceae</taxon>
        <taxon>Brassiceae</taxon>
        <taxon>Brassica</taxon>
    </lineage>
</organism>
<keyword evidence="3" id="KW-1185">Reference proteome</keyword>
<dbReference type="AlphaFoldDB" id="A0A8X8AUS8"/>